<dbReference type="VEuPathDB" id="FungiDB:MELLADRAFT_118642"/>
<organism evidence="3">
    <name type="scientific">Melampsora larici-populina (strain 98AG31 / pathotype 3-4-7)</name>
    <name type="common">Poplar leaf rust fungus</name>
    <dbReference type="NCBI Taxonomy" id="747676"/>
    <lineage>
        <taxon>Eukaryota</taxon>
        <taxon>Fungi</taxon>
        <taxon>Dikarya</taxon>
        <taxon>Basidiomycota</taxon>
        <taxon>Pucciniomycotina</taxon>
        <taxon>Pucciniomycetes</taxon>
        <taxon>Pucciniales</taxon>
        <taxon>Melampsoraceae</taxon>
        <taxon>Melampsora</taxon>
    </lineage>
</organism>
<feature type="compositionally biased region" description="Polar residues" evidence="1">
    <location>
        <begin position="97"/>
        <end position="123"/>
    </location>
</feature>
<protein>
    <submittedName>
        <fullName evidence="2">Uncharacterized protein</fullName>
    </submittedName>
</protein>
<dbReference type="EMBL" id="GL883196">
    <property type="protein sequence ID" value="EGF97848.1"/>
    <property type="molecule type" value="Genomic_DNA"/>
</dbReference>
<evidence type="ECO:0000256" key="1">
    <source>
        <dbReference type="SAM" id="MobiDB-lite"/>
    </source>
</evidence>
<feature type="region of interest" description="Disordered" evidence="1">
    <location>
        <begin position="33"/>
        <end position="131"/>
    </location>
</feature>
<dbReference type="STRING" id="747676.F4SBX7"/>
<dbReference type="RefSeq" id="XP_007418875.1">
    <property type="nucleotide sequence ID" value="XM_007418813.1"/>
</dbReference>
<dbReference type="InParanoid" id="F4SBX7"/>
<evidence type="ECO:0000313" key="3">
    <source>
        <dbReference type="Proteomes" id="UP000001072"/>
    </source>
</evidence>
<dbReference type="HOGENOM" id="CLU_883022_0_0_1"/>
<feature type="region of interest" description="Disordered" evidence="1">
    <location>
        <begin position="146"/>
        <end position="172"/>
    </location>
</feature>
<dbReference type="GeneID" id="18926265"/>
<gene>
    <name evidence="2" type="ORF">MELLADRAFT_118642</name>
</gene>
<proteinExistence type="predicted"/>
<dbReference type="AlphaFoldDB" id="F4SBX7"/>
<dbReference type="KEGG" id="mlr:MELLADRAFT_118642"/>
<evidence type="ECO:0000313" key="2">
    <source>
        <dbReference type="EMBL" id="EGF97848.1"/>
    </source>
</evidence>
<keyword evidence="3" id="KW-1185">Reference proteome</keyword>
<sequence>MNHQQLQNPSSHLSTNRLKKYLLAWAQQDHFEFQQAPTPRDGQSTRRSVDVNNTTRTKVIAGPSLLELRHSPSSHGRVGKNRSRSRSAPCNFPPRSTLLSTRSCSPASTSEVYASPSLTSPSGHCSYGEESETEISVCETLRSLSTDDSITTSDSEDTQVSEPSTTEGDDDVISSKAGQFFDEDVRFPPVPSVIEGPLDFSLVEQVRWEDCAKRRIARMVEKEPVVASQVVDTGCDAIPLAVKQDIITWLIAFEHRISDYPNISLPTRHRAIILFHQFCASDTMSNIDADRIKRRCGSNQTPSTSNRCGLSYIGM</sequence>
<accession>F4SBX7</accession>
<reference evidence="3" key="1">
    <citation type="journal article" date="2011" name="Proc. Natl. Acad. Sci. U.S.A.">
        <title>Obligate biotrophy features unraveled by the genomic analysis of rust fungi.</title>
        <authorList>
            <person name="Duplessis S."/>
            <person name="Cuomo C.A."/>
            <person name="Lin Y.-C."/>
            <person name="Aerts A."/>
            <person name="Tisserant E."/>
            <person name="Veneault-Fourrey C."/>
            <person name="Joly D.L."/>
            <person name="Hacquard S."/>
            <person name="Amselem J."/>
            <person name="Cantarel B.L."/>
            <person name="Chiu R."/>
            <person name="Coutinho P.M."/>
            <person name="Feau N."/>
            <person name="Field M."/>
            <person name="Frey P."/>
            <person name="Gelhaye E."/>
            <person name="Goldberg J."/>
            <person name="Grabherr M.G."/>
            <person name="Kodira C.D."/>
            <person name="Kohler A."/>
            <person name="Kuees U."/>
            <person name="Lindquist E.A."/>
            <person name="Lucas S.M."/>
            <person name="Mago R."/>
            <person name="Mauceli E."/>
            <person name="Morin E."/>
            <person name="Murat C."/>
            <person name="Pangilinan J.L."/>
            <person name="Park R."/>
            <person name="Pearson M."/>
            <person name="Quesneville H."/>
            <person name="Rouhier N."/>
            <person name="Sakthikumar S."/>
            <person name="Salamov A.A."/>
            <person name="Schmutz J."/>
            <person name="Selles B."/>
            <person name="Shapiro H."/>
            <person name="Tanguay P."/>
            <person name="Tuskan G.A."/>
            <person name="Henrissat B."/>
            <person name="Van de Peer Y."/>
            <person name="Rouze P."/>
            <person name="Ellis J.G."/>
            <person name="Dodds P.N."/>
            <person name="Schein J.E."/>
            <person name="Zhong S."/>
            <person name="Hamelin R.C."/>
            <person name="Grigoriev I.V."/>
            <person name="Szabo L.J."/>
            <person name="Martin F."/>
        </authorList>
    </citation>
    <scope>NUCLEOTIDE SEQUENCE [LARGE SCALE GENOMIC DNA]</scope>
    <source>
        <strain evidence="3">98AG31 / pathotype 3-4-7</strain>
    </source>
</reference>
<name>F4SBX7_MELLP</name>
<dbReference type="Proteomes" id="UP000001072">
    <property type="component" value="Unassembled WGS sequence"/>
</dbReference>